<name>A0AAD9NPJ8_RIDPI</name>
<feature type="transmembrane region" description="Helical" evidence="6">
    <location>
        <begin position="90"/>
        <end position="119"/>
    </location>
</feature>
<protein>
    <recommendedName>
        <fullName evidence="7">G-protein coupled receptors family 1 profile domain-containing protein</fullName>
    </recommendedName>
</protein>
<feature type="transmembrane region" description="Helical" evidence="6">
    <location>
        <begin position="46"/>
        <end position="66"/>
    </location>
</feature>
<evidence type="ECO:0000256" key="3">
    <source>
        <dbReference type="ARBA" id="ARBA00022989"/>
    </source>
</evidence>
<sequence>MCKVMKYMQAVTLYSSTYVLVSLSIDRMDAIARPLNFSRSDRRAKIFIAAAWALSFLFSVPELVLFEDRVWGTRHLCGIPTFNTTRHWQIYFTPIAISLFFLPGIIITFCYVMIIYTIFSKSKLMAANAGAARNNGVRSRSDRQPLDSTSSSRGIIPQAKIRTIKMTLVIVIVFIFCWSPYFIFNLIDIYRELPLTRRVHAIRIFIQTVAPLNSAINPVIYGIFSTRICRNLRRIGALDWVLSRICCRPSPGETIRSSRSTSMATYTLYADSHRCTAASHSRRLSEQPGRGTGSRRASGPSCLHSPLKKREAEIVMRNLQREPNHKSPGAGSMS</sequence>
<feature type="region of interest" description="Disordered" evidence="5">
    <location>
        <begin position="279"/>
        <end position="307"/>
    </location>
</feature>
<dbReference type="Proteomes" id="UP001209878">
    <property type="component" value="Unassembled WGS sequence"/>
</dbReference>
<dbReference type="InterPro" id="IPR017452">
    <property type="entry name" value="GPCR_Rhodpsn_7TM"/>
</dbReference>
<keyword evidence="2 6" id="KW-0812">Transmembrane</keyword>
<dbReference type="InterPro" id="IPR027294">
    <property type="entry name" value="NPS_rcpt"/>
</dbReference>
<feature type="transmembrane region" description="Helical" evidence="6">
    <location>
        <begin position="166"/>
        <end position="184"/>
    </location>
</feature>
<evidence type="ECO:0000313" key="9">
    <source>
        <dbReference type="Proteomes" id="UP001209878"/>
    </source>
</evidence>
<dbReference type="PANTHER" id="PTHR24244:SF1">
    <property type="entry name" value="G-PROTEIN COUPLED RECEPTORS FAMILY 1 PROFILE DOMAIN-CONTAINING PROTEIN"/>
    <property type="match status" value="1"/>
</dbReference>
<evidence type="ECO:0000256" key="2">
    <source>
        <dbReference type="ARBA" id="ARBA00022692"/>
    </source>
</evidence>
<dbReference type="GO" id="GO:0008188">
    <property type="term" value="F:neuropeptide receptor activity"/>
    <property type="evidence" value="ECO:0007669"/>
    <property type="project" value="InterPro"/>
</dbReference>
<dbReference type="Pfam" id="PF00001">
    <property type="entry name" value="7tm_1"/>
    <property type="match status" value="1"/>
</dbReference>
<dbReference type="PRINTS" id="PR00237">
    <property type="entry name" value="GPCRRHODOPSN"/>
</dbReference>
<evidence type="ECO:0000259" key="7">
    <source>
        <dbReference type="PROSITE" id="PS50262"/>
    </source>
</evidence>
<keyword evidence="3 6" id="KW-1133">Transmembrane helix</keyword>
<keyword evidence="4 6" id="KW-0472">Membrane</keyword>
<evidence type="ECO:0000256" key="4">
    <source>
        <dbReference type="ARBA" id="ARBA00023136"/>
    </source>
</evidence>
<dbReference type="GO" id="GO:0016020">
    <property type="term" value="C:membrane"/>
    <property type="evidence" value="ECO:0007669"/>
    <property type="project" value="UniProtKB-SubCell"/>
</dbReference>
<dbReference type="AlphaFoldDB" id="A0AAD9NPJ8"/>
<gene>
    <name evidence="8" type="ORF">NP493_785g00001</name>
</gene>
<organism evidence="8 9">
    <name type="scientific">Ridgeia piscesae</name>
    <name type="common">Tubeworm</name>
    <dbReference type="NCBI Taxonomy" id="27915"/>
    <lineage>
        <taxon>Eukaryota</taxon>
        <taxon>Metazoa</taxon>
        <taxon>Spiralia</taxon>
        <taxon>Lophotrochozoa</taxon>
        <taxon>Annelida</taxon>
        <taxon>Polychaeta</taxon>
        <taxon>Sedentaria</taxon>
        <taxon>Canalipalpata</taxon>
        <taxon>Sabellida</taxon>
        <taxon>Siboglinidae</taxon>
        <taxon>Ridgeia</taxon>
    </lineage>
</organism>
<dbReference type="InterPro" id="IPR000276">
    <property type="entry name" value="GPCR_Rhodpsn"/>
</dbReference>
<evidence type="ECO:0000256" key="6">
    <source>
        <dbReference type="SAM" id="Phobius"/>
    </source>
</evidence>
<dbReference type="EMBL" id="JAODUO010000783">
    <property type="protein sequence ID" value="KAK2174684.1"/>
    <property type="molecule type" value="Genomic_DNA"/>
</dbReference>
<feature type="domain" description="G-protein coupled receptors family 1 profile" evidence="7">
    <location>
        <begin position="1"/>
        <end position="221"/>
    </location>
</feature>
<feature type="compositionally biased region" description="Basic and acidic residues" evidence="5">
    <location>
        <begin position="315"/>
        <end position="325"/>
    </location>
</feature>
<dbReference type="Gene3D" id="1.20.1070.10">
    <property type="entry name" value="Rhodopsin 7-helix transmembrane proteins"/>
    <property type="match status" value="1"/>
</dbReference>
<reference evidence="8" key="1">
    <citation type="journal article" date="2023" name="Mol. Biol. Evol.">
        <title>Third-Generation Sequencing Reveals the Adaptive Role of the Epigenome in Three Deep-Sea Polychaetes.</title>
        <authorList>
            <person name="Perez M."/>
            <person name="Aroh O."/>
            <person name="Sun Y."/>
            <person name="Lan Y."/>
            <person name="Juniper S.K."/>
            <person name="Young C.R."/>
            <person name="Angers B."/>
            <person name="Qian P.Y."/>
        </authorList>
    </citation>
    <scope>NUCLEOTIDE SEQUENCE</scope>
    <source>
        <strain evidence="8">R07B-5</strain>
    </source>
</reference>
<dbReference type="PROSITE" id="PS50262">
    <property type="entry name" value="G_PROTEIN_RECEP_F1_2"/>
    <property type="match status" value="1"/>
</dbReference>
<comment type="caution">
    <text evidence="8">The sequence shown here is derived from an EMBL/GenBank/DDBJ whole genome shotgun (WGS) entry which is preliminary data.</text>
</comment>
<evidence type="ECO:0000313" key="8">
    <source>
        <dbReference type="EMBL" id="KAK2174684.1"/>
    </source>
</evidence>
<proteinExistence type="predicted"/>
<dbReference type="PANTHER" id="PTHR24244">
    <property type="entry name" value="NEUROPEPTIDE S RECEPTOR"/>
    <property type="match status" value="1"/>
</dbReference>
<accession>A0AAD9NPJ8</accession>
<evidence type="ECO:0000256" key="5">
    <source>
        <dbReference type="SAM" id="MobiDB-lite"/>
    </source>
</evidence>
<evidence type="ECO:0000256" key="1">
    <source>
        <dbReference type="ARBA" id="ARBA00004370"/>
    </source>
</evidence>
<dbReference type="SUPFAM" id="SSF81321">
    <property type="entry name" value="Family A G protein-coupled receptor-like"/>
    <property type="match status" value="1"/>
</dbReference>
<feature type="region of interest" description="Disordered" evidence="5">
    <location>
        <begin position="315"/>
        <end position="334"/>
    </location>
</feature>
<comment type="subcellular location">
    <subcellularLocation>
        <location evidence="1">Membrane</location>
    </subcellularLocation>
</comment>
<feature type="transmembrane region" description="Helical" evidence="6">
    <location>
        <begin position="204"/>
        <end position="224"/>
    </location>
</feature>
<keyword evidence="9" id="KW-1185">Reference proteome</keyword>